<feature type="compositionally biased region" description="Polar residues" evidence="1">
    <location>
        <begin position="33"/>
        <end position="51"/>
    </location>
</feature>
<protein>
    <submittedName>
        <fullName evidence="2">Uncharacterized protein</fullName>
    </submittedName>
</protein>
<dbReference type="Proteomes" id="UP000652761">
    <property type="component" value="Unassembled WGS sequence"/>
</dbReference>
<feature type="compositionally biased region" description="Polar residues" evidence="1">
    <location>
        <begin position="75"/>
        <end position="99"/>
    </location>
</feature>
<sequence>SSQSHPFPRSLSLTVSPSHCRPHTLALAYSPPRQATTSQAPPRSLDLASSRSKLRPYSLPVAAFPSQPLPCIVNLTPSPSHTPNQGSPRPHKLTTSQAPPHSLDLASSCLKLRHRILPVMERAFPSQPHRRTIFERRRIHHRRKRESICSDSSY</sequence>
<name>A0A843XB12_COLES</name>
<accession>A0A843XB12</accession>
<keyword evidence="3" id="KW-1185">Reference proteome</keyword>
<feature type="non-terminal residue" evidence="2">
    <location>
        <position position="154"/>
    </location>
</feature>
<proteinExistence type="predicted"/>
<feature type="non-terminal residue" evidence="2">
    <location>
        <position position="1"/>
    </location>
</feature>
<dbReference type="AlphaFoldDB" id="A0A843XB12"/>
<feature type="region of interest" description="Disordered" evidence="1">
    <location>
        <begin position="74"/>
        <end position="100"/>
    </location>
</feature>
<evidence type="ECO:0000313" key="2">
    <source>
        <dbReference type="EMBL" id="MQM16470.1"/>
    </source>
</evidence>
<dbReference type="EMBL" id="NMUH01007021">
    <property type="protein sequence ID" value="MQM16470.1"/>
    <property type="molecule type" value="Genomic_DNA"/>
</dbReference>
<feature type="region of interest" description="Disordered" evidence="1">
    <location>
        <begin position="28"/>
        <end position="52"/>
    </location>
</feature>
<gene>
    <name evidence="2" type="ORF">Taro_049428</name>
</gene>
<comment type="caution">
    <text evidence="2">The sequence shown here is derived from an EMBL/GenBank/DDBJ whole genome shotgun (WGS) entry which is preliminary data.</text>
</comment>
<reference evidence="2" key="1">
    <citation type="submission" date="2017-07" db="EMBL/GenBank/DDBJ databases">
        <title>Taro Niue Genome Assembly and Annotation.</title>
        <authorList>
            <person name="Atibalentja N."/>
            <person name="Keating K."/>
            <person name="Fields C.J."/>
        </authorList>
    </citation>
    <scope>NUCLEOTIDE SEQUENCE</scope>
    <source>
        <strain evidence="2">Niue_2</strain>
        <tissue evidence="2">Leaf</tissue>
    </source>
</reference>
<organism evidence="2 3">
    <name type="scientific">Colocasia esculenta</name>
    <name type="common">Wild taro</name>
    <name type="synonym">Arum esculentum</name>
    <dbReference type="NCBI Taxonomy" id="4460"/>
    <lineage>
        <taxon>Eukaryota</taxon>
        <taxon>Viridiplantae</taxon>
        <taxon>Streptophyta</taxon>
        <taxon>Embryophyta</taxon>
        <taxon>Tracheophyta</taxon>
        <taxon>Spermatophyta</taxon>
        <taxon>Magnoliopsida</taxon>
        <taxon>Liliopsida</taxon>
        <taxon>Araceae</taxon>
        <taxon>Aroideae</taxon>
        <taxon>Colocasieae</taxon>
        <taxon>Colocasia</taxon>
    </lineage>
</organism>
<evidence type="ECO:0000256" key="1">
    <source>
        <dbReference type="SAM" id="MobiDB-lite"/>
    </source>
</evidence>
<evidence type="ECO:0000313" key="3">
    <source>
        <dbReference type="Proteomes" id="UP000652761"/>
    </source>
</evidence>